<name>A0A1D3CRV5_9EIME</name>
<sequence>MWGGDSREGERAFCAENELYVAFRKGVMVQAQKARASSHYFILSLALRSDLTSVSSVAVFDGAVVVLKISTSISQGFVN</sequence>
<dbReference type="EMBL" id="JROU02002200">
    <property type="protein sequence ID" value="OEH73934.1"/>
    <property type="molecule type" value="Genomic_DNA"/>
</dbReference>
<protein>
    <submittedName>
        <fullName evidence="1">Uncharacterized protein</fullName>
    </submittedName>
</protein>
<dbReference type="VEuPathDB" id="ToxoDB:cyc_05858"/>
<keyword evidence="2" id="KW-1185">Reference proteome</keyword>
<accession>A0A1D3CRV5</accession>
<proteinExistence type="predicted"/>
<evidence type="ECO:0000313" key="2">
    <source>
        <dbReference type="Proteomes" id="UP000095192"/>
    </source>
</evidence>
<dbReference type="InParanoid" id="A0A1D3CRV5"/>
<gene>
    <name evidence="1" type="ORF">cyc_05858</name>
</gene>
<organism evidence="1 2">
    <name type="scientific">Cyclospora cayetanensis</name>
    <dbReference type="NCBI Taxonomy" id="88456"/>
    <lineage>
        <taxon>Eukaryota</taxon>
        <taxon>Sar</taxon>
        <taxon>Alveolata</taxon>
        <taxon>Apicomplexa</taxon>
        <taxon>Conoidasida</taxon>
        <taxon>Coccidia</taxon>
        <taxon>Eucoccidiorida</taxon>
        <taxon>Eimeriorina</taxon>
        <taxon>Eimeriidae</taxon>
        <taxon>Cyclospora</taxon>
    </lineage>
</organism>
<comment type="caution">
    <text evidence="1">The sequence shown here is derived from an EMBL/GenBank/DDBJ whole genome shotgun (WGS) entry which is preliminary data.</text>
</comment>
<evidence type="ECO:0000313" key="1">
    <source>
        <dbReference type="EMBL" id="OEH73934.1"/>
    </source>
</evidence>
<dbReference type="AlphaFoldDB" id="A0A1D3CRV5"/>
<dbReference type="Proteomes" id="UP000095192">
    <property type="component" value="Unassembled WGS sequence"/>
</dbReference>
<reference evidence="1 2" key="1">
    <citation type="journal article" date="2016" name="BMC Genomics">
        <title>Comparative genomics reveals Cyclospora cayetanensis possesses coccidia-like metabolism and invasion components but unique surface antigens.</title>
        <authorList>
            <person name="Liu S."/>
            <person name="Wang L."/>
            <person name="Zheng H."/>
            <person name="Xu Z."/>
            <person name="Roellig D.M."/>
            <person name="Li N."/>
            <person name="Frace M.A."/>
            <person name="Tang K."/>
            <person name="Arrowood M.J."/>
            <person name="Moss D.M."/>
            <person name="Zhang L."/>
            <person name="Feng Y."/>
            <person name="Xiao L."/>
        </authorList>
    </citation>
    <scope>NUCLEOTIDE SEQUENCE [LARGE SCALE GENOMIC DNA]</scope>
    <source>
        <strain evidence="1 2">CHN_HEN01</strain>
    </source>
</reference>